<dbReference type="AlphaFoldDB" id="A0A0A1FF54"/>
<dbReference type="EMBL" id="CP009962">
    <property type="protein sequence ID" value="AIY42420.1"/>
    <property type="molecule type" value="Genomic_DNA"/>
</dbReference>
<dbReference type="HOGENOM" id="CLU_1882193_0_0_4"/>
<dbReference type="InterPro" id="IPR016181">
    <property type="entry name" value="Acyl_CoA_acyltransferase"/>
</dbReference>
<dbReference type="GO" id="GO:0016747">
    <property type="term" value="F:acyltransferase activity, transferring groups other than amino-acyl groups"/>
    <property type="evidence" value="ECO:0007669"/>
    <property type="project" value="InterPro"/>
</dbReference>
<gene>
    <name evidence="2" type="ORF">LT85_3262</name>
</gene>
<accession>A0A0A1FF54</accession>
<dbReference type="Pfam" id="PF13673">
    <property type="entry name" value="Acetyltransf_10"/>
    <property type="match status" value="1"/>
</dbReference>
<proteinExistence type="predicted"/>
<dbReference type="CDD" id="cd04301">
    <property type="entry name" value="NAT_SF"/>
    <property type="match status" value="1"/>
</dbReference>
<sequence>MLTERVIVADTVTGDLALQMELIHNVHQNLDWWLANREHCCHLKYTRDGQTVAVVLVKNFWNLCSLFVVPELHRQGIGRALILAAIQQCRALTDRSAIRLNSAPNAVAFYESIGFYPEVCTRTLPPGFKAMALQL</sequence>
<feature type="domain" description="N-acetyltransferase" evidence="1">
    <location>
        <begin position="1"/>
        <end position="135"/>
    </location>
</feature>
<dbReference type="KEGG" id="care:LT85_3262"/>
<dbReference type="PROSITE" id="PS51186">
    <property type="entry name" value="GNAT"/>
    <property type="match status" value="1"/>
</dbReference>
<protein>
    <recommendedName>
        <fullName evidence="1">N-acetyltransferase domain-containing protein</fullName>
    </recommendedName>
</protein>
<dbReference type="Gene3D" id="3.40.630.30">
    <property type="match status" value="1"/>
</dbReference>
<organism evidence="2 3">
    <name type="scientific">Collimonas arenae</name>
    <dbReference type="NCBI Taxonomy" id="279058"/>
    <lineage>
        <taxon>Bacteria</taxon>
        <taxon>Pseudomonadati</taxon>
        <taxon>Pseudomonadota</taxon>
        <taxon>Betaproteobacteria</taxon>
        <taxon>Burkholderiales</taxon>
        <taxon>Oxalobacteraceae</taxon>
        <taxon>Collimonas</taxon>
    </lineage>
</organism>
<dbReference type="Proteomes" id="UP000030302">
    <property type="component" value="Chromosome"/>
</dbReference>
<dbReference type="STRING" id="279058.LT85_3262"/>
<evidence type="ECO:0000313" key="2">
    <source>
        <dbReference type="EMBL" id="AIY42420.1"/>
    </source>
</evidence>
<dbReference type="SUPFAM" id="SSF55729">
    <property type="entry name" value="Acyl-CoA N-acyltransferases (Nat)"/>
    <property type="match status" value="1"/>
</dbReference>
<keyword evidence="3" id="KW-1185">Reference proteome</keyword>
<reference evidence="3" key="1">
    <citation type="journal article" date="2014" name="Soil Biol. Biochem.">
        <title>Structure and function of bacterial communities in ageing soils: Insights from the Mendocino ecological staircase.</title>
        <authorList>
            <person name="Uroz S."/>
            <person name="Tech J.J."/>
            <person name="Sawaya N.A."/>
            <person name="Frey-Klett P."/>
            <person name="Leveau J.H.J."/>
        </authorList>
    </citation>
    <scope>NUCLEOTIDE SEQUENCE [LARGE SCALE GENOMIC DNA]</scope>
    <source>
        <strain evidence="3">Cal35</strain>
    </source>
</reference>
<dbReference type="InterPro" id="IPR000182">
    <property type="entry name" value="GNAT_dom"/>
</dbReference>
<evidence type="ECO:0000259" key="1">
    <source>
        <dbReference type="PROSITE" id="PS51186"/>
    </source>
</evidence>
<evidence type="ECO:0000313" key="3">
    <source>
        <dbReference type="Proteomes" id="UP000030302"/>
    </source>
</evidence>
<name>A0A0A1FF54_9BURK</name>